<accession>A0ABU6DQ51</accession>
<evidence type="ECO:0000259" key="1">
    <source>
        <dbReference type="Pfam" id="PF03869"/>
    </source>
</evidence>
<organism evidence="2 3">
    <name type="scientific">Acinetobacter pollinis</name>
    <dbReference type="NCBI Taxonomy" id="2605270"/>
    <lineage>
        <taxon>Bacteria</taxon>
        <taxon>Pseudomonadati</taxon>
        <taxon>Pseudomonadota</taxon>
        <taxon>Gammaproteobacteria</taxon>
        <taxon>Moraxellales</taxon>
        <taxon>Moraxellaceae</taxon>
        <taxon>Acinetobacter</taxon>
    </lineage>
</organism>
<dbReference type="InterPro" id="IPR010985">
    <property type="entry name" value="Ribbon_hlx_hlx"/>
</dbReference>
<dbReference type="InterPro" id="IPR013321">
    <property type="entry name" value="Arc_rbn_hlx_hlx"/>
</dbReference>
<dbReference type="SUPFAM" id="SSF47598">
    <property type="entry name" value="Ribbon-helix-helix"/>
    <property type="match status" value="1"/>
</dbReference>
<dbReference type="GO" id="GO:0003677">
    <property type="term" value="F:DNA binding"/>
    <property type="evidence" value="ECO:0007669"/>
    <property type="project" value="UniProtKB-KW"/>
</dbReference>
<proteinExistence type="predicted"/>
<reference evidence="2 3" key="1">
    <citation type="submission" date="2019-08" db="EMBL/GenBank/DDBJ databases">
        <title>Five species of Acinetobacter isolated from floral nectar and animal pollinators.</title>
        <authorList>
            <person name="Hendry T.A."/>
        </authorList>
    </citation>
    <scope>NUCLEOTIDE SEQUENCE [LARGE SCALE GENOMIC DNA]</scope>
    <source>
        <strain evidence="2 3">MD18.27</strain>
    </source>
</reference>
<dbReference type="EMBL" id="VTDN01000002">
    <property type="protein sequence ID" value="MEB5475992.1"/>
    <property type="molecule type" value="Genomic_DNA"/>
</dbReference>
<keyword evidence="2" id="KW-0238">DNA-binding</keyword>
<feature type="domain" description="Arc-like DNA binding" evidence="1">
    <location>
        <begin position="2"/>
        <end position="46"/>
    </location>
</feature>
<dbReference type="InterPro" id="IPR005569">
    <property type="entry name" value="Arc_DNA-bd_dom"/>
</dbReference>
<sequence>MARSDPQFNLRVPIELKQKVEGAAKESGRSINAEAVYRLEKSFDAPVSLNSTDAEMMTKIVASSMKKLIDELKNEGVESDKLASAIHNVANK</sequence>
<gene>
    <name evidence="2" type="ORF">I2F25_02780</name>
</gene>
<evidence type="ECO:0000313" key="2">
    <source>
        <dbReference type="EMBL" id="MEB5475992.1"/>
    </source>
</evidence>
<comment type="caution">
    <text evidence="2">The sequence shown here is derived from an EMBL/GenBank/DDBJ whole genome shotgun (WGS) entry which is preliminary data.</text>
</comment>
<dbReference type="Gene3D" id="1.10.1220.10">
    <property type="entry name" value="Met repressor-like"/>
    <property type="match status" value="1"/>
</dbReference>
<evidence type="ECO:0000313" key="3">
    <source>
        <dbReference type="Proteomes" id="UP001339883"/>
    </source>
</evidence>
<keyword evidence="3" id="KW-1185">Reference proteome</keyword>
<dbReference type="Pfam" id="PF03869">
    <property type="entry name" value="Arc"/>
    <property type="match status" value="1"/>
</dbReference>
<name>A0ABU6DQ51_9GAMM</name>
<dbReference type="RefSeq" id="WP_196338005.1">
    <property type="nucleotide sequence ID" value="NZ_VTDN01000002.1"/>
</dbReference>
<dbReference type="Proteomes" id="UP001339883">
    <property type="component" value="Unassembled WGS sequence"/>
</dbReference>
<protein>
    <submittedName>
        <fullName evidence="2">Arc family DNA-binding protein</fullName>
    </submittedName>
</protein>